<dbReference type="InterPro" id="IPR014942">
    <property type="entry name" value="AbiEii"/>
</dbReference>
<dbReference type="Gene3D" id="3.10.450.620">
    <property type="entry name" value="JHP933, nucleotidyltransferase-like core domain"/>
    <property type="match status" value="1"/>
</dbReference>
<organism evidence="1 2">
    <name type="scientific">Desulfofarcimen acetoxidans (strain ATCC 49208 / DSM 771 / KCTC 5769 / VKM B-1644 / 5575)</name>
    <name type="common">Desulfotomaculum acetoxidans</name>
    <dbReference type="NCBI Taxonomy" id="485916"/>
    <lineage>
        <taxon>Bacteria</taxon>
        <taxon>Bacillati</taxon>
        <taxon>Bacillota</taxon>
        <taxon>Clostridia</taxon>
        <taxon>Eubacteriales</taxon>
        <taxon>Peptococcaceae</taxon>
        <taxon>Desulfofarcimen</taxon>
    </lineage>
</organism>
<gene>
    <name evidence="1" type="ordered locus">Dtox_1835</name>
</gene>
<reference evidence="1 2" key="1">
    <citation type="journal article" date="2009" name="Stand. Genomic Sci.">
        <title>Complete genome sequence of Desulfotomaculum acetoxidans type strain (5575).</title>
        <authorList>
            <person name="Spring S."/>
            <person name="Lapidus A."/>
            <person name="Schroder M."/>
            <person name="Gleim D."/>
            <person name="Sims D."/>
            <person name="Meincke L."/>
            <person name="Glavina Del Rio T."/>
            <person name="Tice H."/>
            <person name="Copeland A."/>
            <person name="Cheng J.F."/>
            <person name="Lucas S."/>
            <person name="Chen F."/>
            <person name="Nolan M."/>
            <person name="Bruce D."/>
            <person name="Goodwin L."/>
            <person name="Pitluck S."/>
            <person name="Ivanova N."/>
            <person name="Mavromatis K."/>
            <person name="Mikhailova N."/>
            <person name="Pati A."/>
            <person name="Chen A."/>
            <person name="Palaniappan K."/>
            <person name="Land M."/>
            <person name="Hauser L."/>
            <person name="Chang Y.J."/>
            <person name="Jeffries C.D."/>
            <person name="Chain P."/>
            <person name="Saunders E."/>
            <person name="Brettin T."/>
            <person name="Detter J.C."/>
            <person name="Goker M."/>
            <person name="Bristow J."/>
            <person name="Eisen J.A."/>
            <person name="Markowitz V."/>
            <person name="Hugenholtz P."/>
            <person name="Kyrpides N.C."/>
            <person name="Klenk H.P."/>
            <person name="Han C."/>
        </authorList>
    </citation>
    <scope>NUCLEOTIDE SEQUENCE [LARGE SCALE GENOMIC DNA]</scope>
    <source>
        <strain evidence="2">ATCC 49208 / DSM 771 / VKM B-1644</strain>
    </source>
</reference>
<dbReference type="eggNOG" id="ENOG502Z8YI">
    <property type="taxonomic scope" value="Bacteria"/>
</dbReference>
<dbReference type="Pfam" id="PF08843">
    <property type="entry name" value="AbiEii"/>
    <property type="match status" value="1"/>
</dbReference>
<dbReference type="HOGENOM" id="CLU_048233_0_0_9"/>
<dbReference type="OrthoDB" id="42373at2"/>
<evidence type="ECO:0000313" key="2">
    <source>
        <dbReference type="Proteomes" id="UP000002217"/>
    </source>
</evidence>
<dbReference type="RefSeq" id="WP_015757392.1">
    <property type="nucleotide sequence ID" value="NC_013216.1"/>
</dbReference>
<name>C8VXM7_DESAS</name>
<evidence type="ECO:0000313" key="1">
    <source>
        <dbReference type="EMBL" id="ACV62683.1"/>
    </source>
</evidence>
<protein>
    <recommendedName>
        <fullName evidence="3">Nucleotidyl transferase AbiEii/AbiGii toxin family protein</fullName>
    </recommendedName>
</protein>
<sequence>MIKQEAFTEDWINHKANELKNISKYIDPILLEKVTKALYLIECLTKSKMSFIFKGGTAVILLLKIARRFSIDIDIIVEKSVNIEQYLKSVIENNKVFNRFEKDERNKQVDLPVVHYKLFYYSIKDGKENYILLDVLFEENPYMEIIDTNLDCNLIDTVEPIIKINTPSIDCILGDKLTAFAPNTIGIPYGVDKELEIIKQLYDISGLFDVCSNLNVVRETFIKVAQNQINYRGLQNVTFIDVLNDIFETSMIITCRGTMEPDKFKELDTGVRKMRGYSLEINSFIIEEAVKCAAKAAYLSMLLKCSKDRIERFDSRIDLKGYFVNNKLVNSVKKYRPEGFYYWYKAIELRESMEGMLEVAATLGE</sequence>
<dbReference type="AlphaFoldDB" id="C8VXM7"/>
<dbReference type="EMBL" id="CP001720">
    <property type="protein sequence ID" value="ACV62683.1"/>
    <property type="molecule type" value="Genomic_DNA"/>
</dbReference>
<proteinExistence type="predicted"/>
<dbReference type="KEGG" id="dae:Dtox_1835"/>
<evidence type="ECO:0008006" key="3">
    <source>
        <dbReference type="Google" id="ProtNLM"/>
    </source>
</evidence>
<accession>C8VXM7</accession>
<keyword evidence="2" id="KW-1185">Reference proteome</keyword>
<dbReference type="Proteomes" id="UP000002217">
    <property type="component" value="Chromosome"/>
</dbReference>